<keyword evidence="7 13" id="KW-0863">Zinc-finger</keyword>
<dbReference type="Gene3D" id="1.10.287.110">
    <property type="entry name" value="DnaJ domain"/>
    <property type="match status" value="1"/>
</dbReference>
<gene>
    <name evidence="13 17" type="primary">dnaJ</name>
    <name evidence="17" type="ORF">COW11_06655</name>
</gene>
<feature type="binding site" evidence="13">
    <location>
        <position position="182"/>
    </location>
    <ligand>
        <name>Zn(2+)</name>
        <dbReference type="ChEBI" id="CHEBI:29105"/>
        <label>2</label>
    </ligand>
</feature>
<feature type="repeat" description="CXXCXGXG motif" evidence="13">
    <location>
        <begin position="216"/>
        <end position="223"/>
    </location>
</feature>
<dbReference type="PROSITE" id="PS51188">
    <property type="entry name" value="ZF_CR"/>
    <property type="match status" value="1"/>
</dbReference>
<evidence type="ECO:0000256" key="6">
    <source>
        <dbReference type="ARBA" id="ARBA00022737"/>
    </source>
</evidence>
<feature type="repeat" description="CXXCXGXG motif" evidence="13">
    <location>
        <begin position="202"/>
        <end position="209"/>
    </location>
</feature>
<evidence type="ECO:0000313" key="18">
    <source>
        <dbReference type="Proteomes" id="UP000231267"/>
    </source>
</evidence>
<dbReference type="InterPro" id="IPR001305">
    <property type="entry name" value="HSP_DnaJ_Cys-rich_dom"/>
</dbReference>
<feature type="domain" description="CR-type" evidence="16">
    <location>
        <begin position="149"/>
        <end position="228"/>
    </location>
</feature>
<dbReference type="PANTHER" id="PTHR43096:SF48">
    <property type="entry name" value="CHAPERONE PROTEIN DNAJ"/>
    <property type="match status" value="1"/>
</dbReference>
<dbReference type="GO" id="GO:0009408">
    <property type="term" value="P:response to heat"/>
    <property type="evidence" value="ECO:0007669"/>
    <property type="project" value="InterPro"/>
</dbReference>
<dbReference type="GO" id="GO:0042026">
    <property type="term" value="P:protein refolding"/>
    <property type="evidence" value="ECO:0007669"/>
    <property type="project" value="TreeGrafter"/>
</dbReference>
<keyword evidence="10 13" id="KW-0143">Chaperone</keyword>
<feature type="binding site" evidence="13">
    <location>
        <position position="205"/>
    </location>
    <ligand>
        <name>Zn(2+)</name>
        <dbReference type="ChEBI" id="CHEBI:29105"/>
        <label>2</label>
    </ligand>
</feature>
<dbReference type="FunFam" id="2.10.230.10:FF:000002">
    <property type="entry name" value="Molecular chaperone DnaJ"/>
    <property type="match status" value="1"/>
</dbReference>
<dbReference type="GO" id="GO:0005737">
    <property type="term" value="C:cytoplasm"/>
    <property type="evidence" value="ECO:0007669"/>
    <property type="project" value="UniProtKB-SubCell"/>
</dbReference>
<keyword evidence="8 13" id="KW-0862">Zinc</keyword>
<comment type="caution">
    <text evidence="17">The sequence shown here is derived from an EMBL/GenBank/DDBJ whole genome shotgun (WGS) entry which is preliminary data.</text>
</comment>
<dbReference type="PRINTS" id="PR00625">
    <property type="entry name" value="JDOMAIN"/>
</dbReference>
<dbReference type="CDD" id="cd10747">
    <property type="entry name" value="DnaJ_C"/>
    <property type="match status" value="1"/>
</dbReference>
<dbReference type="InterPro" id="IPR012724">
    <property type="entry name" value="DnaJ"/>
</dbReference>
<dbReference type="SMART" id="SM00271">
    <property type="entry name" value="DnaJ"/>
    <property type="match status" value="1"/>
</dbReference>
<evidence type="ECO:0000256" key="11">
    <source>
        <dbReference type="ARBA" id="ARBA00061004"/>
    </source>
</evidence>
<evidence type="ECO:0000256" key="14">
    <source>
        <dbReference type="PROSITE-ProRule" id="PRU00546"/>
    </source>
</evidence>
<dbReference type="GO" id="GO:0051082">
    <property type="term" value="F:unfolded protein binding"/>
    <property type="evidence" value="ECO:0007669"/>
    <property type="project" value="UniProtKB-UniRule"/>
</dbReference>
<dbReference type="InterPro" id="IPR036869">
    <property type="entry name" value="J_dom_sf"/>
</dbReference>
<keyword evidence="3 13" id="KW-0963">Cytoplasm</keyword>
<comment type="subunit">
    <text evidence="2 13">Homodimer.</text>
</comment>
<dbReference type="GO" id="GO:0008270">
    <property type="term" value="F:zinc ion binding"/>
    <property type="evidence" value="ECO:0007669"/>
    <property type="project" value="UniProtKB-UniRule"/>
</dbReference>
<evidence type="ECO:0000256" key="2">
    <source>
        <dbReference type="ARBA" id="ARBA00011738"/>
    </source>
</evidence>
<feature type="domain" description="J" evidence="15">
    <location>
        <begin position="6"/>
        <end position="73"/>
    </location>
</feature>
<dbReference type="GO" id="GO:0006260">
    <property type="term" value="P:DNA replication"/>
    <property type="evidence" value="ECO:0007669"/>
    <property type="project" value="UniProtKB-KW"/>
</dbReference>
<dbReference type="GO" id="GO:0031072">
    <property type="term" value="F:heat shock protein binding"/>
    <property type="evidence" value="ECO:0007669"/>
    <property type="project" value="InterPro"/>
</dbReference>
<keyword evidence="6 13" id="KW-0677">Repeat</keyword>
<name>A0A2J0LID9_9BACT</name>
<comment type="function">
    <text evidence="13">Participates actively in the response to hyperosmotic and heat shock by preventing the aggregation of stress-denatured proteins and by disaggregating proteins, also in an autonomous, DnaK-independent fashion. Unfolded proteins bind initially to DnaJ; upon interaction with the DnaJ-bound protein, DnaK hydrolyzes its bound ATP, resulting in the formation of a stable complex. GrpE releases ADP from DnaK; ATP binding to DnaK triggers the release of the substrate protein, thus completing the reaction cycle. Several rounds of ATP-dependent interactions between DnaJ, DnaK and GrpE are required for fully efficient folding. Also involved, together with DnaK and GrpE, in the DNA replication of plasmids through activation of initiation proteins.</text>
</comment>
<evidence type="ECO:0000259" key="15">
    <source>
        <dbReference type="PROSITE" id="PS50076"/>
    </source>
</evidence>
<evidence type="ECO:0000256" key="12">
    <source>
        <dbReference type="ARBA" id="ARBA00067609"/>
    </source>
</evidence>
<dbReference type="InterPro" id="IPR001623">
    <property type="entry name" value="DnaJ_domain"/>
</dbReference>
<dbReference type="Gene3D" id="2.10.230.10">
    <property type="entry name" value="Heat shock protein DnaJ, cysteine-rich domain"/>
    <property type="match status" value="1"/>
</dbReference>
<sequence length="387" mass="42515">MSTKRGYYEILGVAKQASKDEIKRAYRSLALKHHPDRVSVDKKKDAEERFKEISEAYAVLSDDHKRSQYDQYGHAGIDSRYSSEDIFRGADFSSIFEDMGFGGSIFGDIFENSGIFGQGGSGRGSSKRPRRGSDLQYDIQITFEDAAFGAEKSIAIPRHEVCSECKGDGAKPGTKKQSCSACNGSGKTTQQHAFGFIVSSVCRKCNGEGKIIKTPCPKCQGSGRITAERKMSIKIPAGVQDGSRLRLSGEGEAGLKGGPRGDLYIVIYVKPHAIFTRYDNDILCEIPISFVQAALGAEIEVPTLENKVRMTVPAGTQSGKIFRLKGKGIIDLYNRARGDEHVRVIVETPINLDSQQKKILVEFAKLSGEDINPLGKSFMDKVKEMFK</sequence>
<feature type="repeat" description="CXXCXGXG motif" evidence="13">
    <location>
        <begin position="162"/>
        <end position="169"/>
    </location>
</feature>
<evidence type="ECO:0000256" key="5">
    <source>
        <dbReference type="ARBA" id="ARBA00022723"/>
    </source>
</evidence>
<keyword evidence="5 13" id="KW-0479">Metal-binding</keyword>
<feature type="binding site" evidence="13">
    <location>
        <position position="165"/>
    </location>
    <ligand>
        <name>Zn(2+)</name>
        <dbReference type="ChEBI" id="CHEBI:29105"/>
        <label>1</label>
    </ligand>
</feature>
<dbReference type="SUPFAM" id="SSF49493">
    <property type="entry name" value="HSP40/DnaJ peptide-binding domain"/>
    <property type="match status" value="2"/>
</dbReference>
<evidence type="ECO:0000256" key="13">
    <source>
        <dbReference type="HAMAP-Rule" id="MF_01152"/>
    </source>
</evidence>
<dbReference type="PROSITE" id="PS50076">
    <property type="entry name" value="DNAJ_2"/>
    <property type="match status" value="1"/>
</dbReference>
<comment type="cofactor">
    <cofactor evidence="13">
        <name>Zn(2+)</name>
        <dbReference type="ChEBI" id="CHEBI:29105"/>
    </cofactor>
    <text evidence="13">Binds 2 Zn(2+) ions per monomer.</text>
</comment>
<dbReference type="PANTHER" id="PTHR43096">
    <property type="entry name" value="DNAJ HOMOLOG 1, MITOCHONDRIAL-RELATED"/>
    <property type="match status" value="1"/>
</dbReference>
<dbReference type="CDD" id="cd06257">
    <property type="entry name" value="DnaJ"/>
    <property type="match status" value="1"/>
</dbReference>
<dbReference type="SUPFAM" id="SSF46565">
    <property type="entry name" value="Chaperone J-domain"/>
    <property type="match status" value="1"/>
</dbReference>
<feature type="binding site" evidence="13">
    <location>
        <position position="202"/>
    </location>
    <ligand>
        <name>Zn(2+)</name>
        <dbReference type="ChEBI" id="CHEBI:29105"/>
        <label>2</label>
    </ligand>
</feature>
<feature type="zinc finger region" description="CR-type" evidence="14">
    <location>
        <begin position="149"/>
        <end position="228"/>
    </location>
</feature>
<evidence type="ECO:0000313" key="17">
    <source>
        <dbReference type="EMBL" id="PIW65800.1"/>
    </source>
</evidence>
<comment type="similarity">
    <text evidence="11 13">Belongs to the DnaJ family.</text>
</comment>
<feature type="binding site" evidence="13">
    <location>
        <position position="219"/>
    </location>
    <ligand>
        <name>Zn(2+)</name>
        <dbReference type="ChEBI" id="CHEBI:29105"/>
        <label>1</label>
    </ligand>
</feature>
<dbReference type="NCBIfam" id="NF008035">
    <property type="entry name" value="PRK10767.1"/>
    <property type="match status" value="1"/>
</dbReference>
<dbReference type="InterPro" id="IPR018253">
    <property type="entry name" value="DnaJ_domain_CS"/>
</dbReference>
<dbReference type="InterPro" id="IPR002939">
    <property type="entry name" value="DnaJ_C"/>
</dbReference>
<dbReference type="Pfam" id="PF00226">
    <property type="entry name" value="DnaJ"/>
    <property type="match status" value="1"/>
</dbReference>
<dbReference type="SUPFAM" id="SSF57938">
    <property type="entry name" value="DnaJ/Hsp40 cysteine-rich domain"/>
    <property type="match status" value="1"/>
</dbReference>
<evidence type="ECO:0000256" key="8">
    <source>
        <dbReference type="ARBA" id="ARBA00022833"/>
    </source>
</evidence>
<evidence type="ECO:0000256" key="7">
    <source>
        <dbReference type="ARBA" id="ARBA00022771"/>
    </source>
</evidence>
<dbReference type="Pfam" id="PF00684">
    <property type="entry name" value="DnaJ_CXXCXGXG"/>
    <property type="match status" value="1"/>
</dbReference>
<accession>A0A2J0LID9</accession>
<dbReference type="AlphaFoldDB" id="A0A2J0LID9"/>
<proteinExistence type="inferred from homology"/>
<dbReference type="HAMAP" id="MF_01152">
    <property type="entry name" value="DnaJ"/>
    <property type="match status" value="1"/>
</dbReference>
<evidence type="ECO:0000256" key="3">
    <source>
        <dbReference type="ARBA" id="ARBA00022490"/>
    </source>
</evidence>
<dbReference type="EMBL" id="PFGP01000152">
    <property type="protein sequence ID" value="PIW65800.1"/>
    <property type="molecule type" value="Genomic_DNA"/>
</dbReference>
<dbReference type="CDD" id="cd10719">
    <property type="entry name" value="DnaJ_zf"/>
    <property type="match status" value="1"/>
</dbReference>
<evidence type="ECO:0000256" key="10">
    <source>
        <dbReference type="ARBA" id="ARBA00023186"/>
    </source>
</evidence>
<dbReference type="PROSITE" id="PS00636">
    <property type="entry name" value="DNAJ_1"/>
    <property type="match status" value="1"/>
</dbReference>
<dbReference type="InterPro" id="IPR008971">
    <property type="entry name" value="HSP40/DnaJ_pept-bd"/>
</dbReference>
<dbReference type="GO" id="GO:0005524">
    <property type="term" value="F:ATP binding"/>
    <property type="evidence" value="ECO:0007669"/>
    <property type="project" value="InterPro"/>
</dbReference>
<reference evidence="17 18" key="1">
    <citation type="submission" date="2017-09" db="EMBL/GenBank/DDBJ databases">
        <title>Depth-based differentiation of microbial function through sediment-hosted aquifers and enrichment of novel symbionts in the deep terrestrial subsurface.</title>
        <authorList>
            <person name="Probst A.J."/>
            <person name="Ladd B."/>
            <person name="Jarett J.K."/>
            <person name="Geller-Mcgrath D.E."/>
            <person name="Sieber C.M."/>
            <person name="Emerson J.B."/>
            <person name="Anantharaman K."/>
            <person name="Thomas B.C."/>
            <person name="Malmstrom R."/>
            <person name="Stieglmeier M."/>
            <person name="Klingl A."/>
            <person name="Woyke T."/>
            <person name="Ryan C.M."/>
            <person name="Banfield J.F."/>
        </authorList>
    </citation>
    <scope>NUCLEOTIDE SEQUENCE [LARGE SCALE GENOMIC DNA]</scope>
    <source>
        <strain evidence="17">CG12_big_fil_rev_8_21_14_0_65_43_15</strain>
    </source>
</reference>
<feature type="binding site" evidence="13">
    <location>
        <position position="216"/>
    </location>
    <ligand>
        <name>Zn(2+)</name>
        <dbReference type="ChEBI" id="CHEBI:29105"/>
        <label>1</label>
    </ligand>
</feature>
<dbReference type="Gene3D" id="2.60.260.20">
    <property type="entry name" value="Urease metallochaperone UreE, N-terminal domain"/>
    <property type="match status" value="2"/>
</dbReference>
<protein>
    <recommendedName>
        <fullName evidence="12 13">Chaperone protein DnaJ</fullName>
    </recommendedName>
</protein>
<evidence type="ECO:0000259" key="16">
    <source>
        <dbReference type="PROSITE" id="PS51188"/>
    </source>
</evidence>
<dbReference type="InterPro" id="IPR036410">
    <property type="entry name" value="HSP_DnaJ_Cys-rich_dom_sf"/>
</dbReference>
<evidence type="ECO:0000256" key="1">
    <source>
        <dbReference type="ARBA" id="ARBA00004496"/>
    </source>
</evidence>
<dbReference type="FunFam" id="2.60.260.20:FF:000004">
    <property type="entry name" value="Molecular chaperone DnaJ"/>
    <property type="match status" value="1"/>
</dbReference>
<organism evidence="17 18">
    <name type="scientific">Candidatus Taenaricola geysiri</name>
    <dbReference type="NCBI Taxonomy" id="1974752"/>
    <lineage>
        <taxon>Bacteria</taxon>
        <taxon>Pseudomonadati</taxon>
        <taxon>Candidatus Omnitrophota</taxon>
        <taxon>Candidatus Taenaricola</taxon>
    </lineage>
</organism>
<keyword evidence="4 13" id="KW-0235">DNA replication</keyword>
<comment type="domain">
    <text evidence="13">The J domain is necessary and sufficient to stimulate DnaK ATPase activity. Zinc center 1 plays an important role in the autonomous, DnaK-independent chaperone activity of DnaJ. Zinc center 2 is essential for interaction with DnaK and for DnaJ activity.</text>
</comment>
<evidence type="ECO:0000256" key="9">
    <source>
        <dbReference type="ARBA" id="ARBA00023016"/>
    </source>
</evidence>
<keyword evidence="9 13" id="KW-0346">Stress response</keyword>
<comment type="subcellular location">
    <subcellularLocation>
        <location evidence="1 13">Cytoplasm</location>
    </subcellularLocation>
</comment>
<feature type="binding site" evidence="13">
    <location>
        <position position="162"/>
    </location>
    <ligand>
        <name>Zn(2+)</name>
        <dbReference type="ChEBI" id="CHEBI:29105"/>
        <label>1</label>
    </ligand>
</feature>
<feature type="repeat" description="CXXCXGXG motif" evidence="13">
    <location>
        <begin position="179"/>
        <end position="186"/>
    </location>
</feature>
<dbReference type="Proteomes" id="UP000231267">
    <property type="component" value="Unassembled WGS sequence"/>
</dbReference>
<dbReference type="NCBIfam" id="TIGR02349">
    <property type="entry name" value="DnaJ_bact"/>
    <property type="match status" value="1"/>
</dbReference>
<feature type="binding site" evidence="13">
    <location>
        <position position="179"/>
    </location>
    <ligand>
        <name>Zn(2+)</name>
        <dbReference type="ChEBI" id="CHEBI:29105"/>
        <label>2</label>
    </ligand>
</feature>
<dbReference type="Pfam" id="PF01556">
    <property type="entry name" value="DnaJ_C"/>
    <property type="match status" value="1"/>
</dbReference>
<evidence type="ECO:0000256" key="4">
    <source>
        <dbReference type="ARBA" id="ARBA00022705"/>
    </source>
</evidence>